<keyword evidence="2" id="KW-0433">Leucine-rich repeat</keyword>
<evidence type="ECO:0000256" key="1">
    <source>
        <dbReference type="ARBA" id="ARBA00004138"/>
    </source>
</evidence>
<proteinExistence type="predicted"/>
<dbReference type="PROSITE" id="PS51450">
    <property type="entry name" value="LRR"/>
    <property type="match status" value="3"/>
</dbReference>
<comment type="caution">
    <text evidence="7">The sequence shown here is derived from an EMBL/GenBank/DDBJ whole genome shotgun (WGS) entry which is preliminary data.</text>
</comment>
<keyword evidence="5" id="KW-0966">Cell projection</keyword>
<name>A0A2R5G7S2_9STRA</name>
<dbReference type="InterPro" id="IPR003591">
    <property type="entry name" value="Leu-rich_rpt_typical-subtyp"/>
</dbReference>
<gene>
    <name evidence="7" type="ORF">FCC1311_007522</name>
</gene>
<dbReference type="EMBL" id="BEYU01000006">
    <property type="protein sequence ID" value="GBG24533.1"/>
    <property type="molecule type" value="Genomic_DNA"/>
</dbReference>
<dbReference type="InterPro" id="IPR001611">
    <property type="entry name" value="Leu-rich_rpt"/>
</dbReference>
<feature type="region of interest" description="Disordered" evidence="6">
    <location>
        <begin position="231"/>
        <end position="278"/>
    </location>
</feature>
<evidence type="ECO:0000313" key="7">
    <source>
        <dbReference type="EMBL" id="GBG24533.1"/>
    </source>
</evidence>
<dbReference type="SUPFAM" id="SSF52058">
    <property type="entry name" value="L domain-like"/>
    <property type="match status" value="1"/>
</dbReference>
<dbReference type="AlphaFoldDB" id="A0A2R5G7S2"/>
<organism evidence="7 8">
    <name type="scientific">Hondaea fermentalgiana</name>
    <dbReference type="NCBI Taxonomy" id="2315210"/>
    <lineage>
        <taxon>Eukaryota</taxon>
        <taxon>Sar</taxon>
        <taxon>Stramenopiles</taxon>
        <taxon>Bigyra</taxon>
        <taxon>Labyrinthulomycetes</taxon>
        <taxon>Thraustochytrida</taxon>
        <taxon>Thraustochytriidae</taxon>
        <taxon>Hondaea</taxon>
    </lineage>
</organism>
<accession>A0A2R5G7S2</accession>
<dbReference type="InParanoid" id="A0A2R5G7S2"/>
<feature type="compositionally biased region" description="Basic and acidic residues" evidence="6">
    <location>
        <begin position="1"/>
        <end position="15"/>
    </location>
</feature>
<keyword evidence="8" id="KW-1185">Reference proteome</keyword>
<sequence>MSYRTPDRDESKEAVPETVTPTMAESATADGTLEVASESATRISTAKKEADAVMAEMTESFDRELLPQTRMTFRRITELCLSKADRDAQSTNPDAVAEKLLNIRTARLDWQGFTEIDSLEALTNIRELHLQFNRIRRIENLDFHMRLRFLALGHNEIEHIENLVHLRSLEVLDLNHNRIEVLDLTALPPSLRNLDLRGNPCTSVSEYQSRICAKMPQLVYLDAIAIRNERKSMDRSGGDQRDQELEERVELKPLRSARSGPPSATHRALIKRKAPTVE</sequence>
<evidence type="ECO:0000313" key="8">
    <source>
        <dbReference type="Proteomes" id="UP000241890"/>
    </source>
</evidence>
<dbReference type="Pfam" id="PF13855">
    <property type="entry name" value="LRR_8"/>
    <property type="match status" value="1"/>
</dbReference>
<protein>
    <submittedName>
        <fullName evidence="7">Leucine-rich repeat-containing protein 46</fullName>
    </submittedName>
</protein>
<dbReference type="OrthoDB" id="7451790at2759"/>
<dbReference type="InterPro" id="IPR050576">
    <property type="entry name" value="Cilia_flagella_integrity"/>
</dbReference>
<evidence type="ECO:0000256" key="5">
    <source>
        <dbReference type="ARBA" id="ARBA00023273"/>
    </source>
</evidence>
<dbReference type="InterPro" id="IPR032675">
    <property type="entry name" value="LRR_dom_sf"/>
</dbReference>
<feature type="region of interest" description="Disordered" evidence="6">
    <location>
        <begin position="1"/>
        <end position="41"/>
    </location>
</feature>
<dbReference type="Gene3D" id="3.80.10.10">
    <property type="entry name" value="Ribonuclease Inhibitor"/>
    <property type="match status" value="1"/>
</dbReference>
<evidence type="ECO:0000256" key="3">
    <source>
        <dbReference type="ARBA" id="ARBA00022737"/>
    </source>
</evidence>
<dbReference type="SMART" id="SM00365">
    <property type="entry name" value="LRR_SD22"/>
    <property type="match status" value="3"/>
</dbReference>
<comment type="subcellular location">
    <subcellularLocation>
        <location evidence="1">Cell projection</location>
        <location evidence="1">Cilium</location>
    </subcellularLocation>
</comment>
<keyword evidence="4" id="KW-0969">Cilium</keyword>
<dbReference type="Proteomes" id="UP000241890">
    <property type="component" value="Unassembled WGS sequence"/>
</dbReference>
<dbReference type="PANTHER" id="PTHR45973">
    <property type="entry name" value="PROTEIN PHOSPHATASE 1 REGULATORY SUBUNIT SDS22-RELATED"/>
    <property type="match status" value="1"/>
</dbReference>
<keyword evidence="3" id="KW-0677">Repeat</keyword>
<feature type="compositionally biased region" description="Basic and acidic residues" evidence="6">
    <location>
        <begin position="231"/>
        <end position="253"/>
    </location>
</feature>
<evidence type="ECO:0000256" key="6">
    <source>
        <dbReference type="SAM" id="MobiDB-lite"/>
    </source>
</evidence>
<dbReference type="PANTHER" id="PTHR45973:SF9">
    <property type="entry name" value="LEUCINE-RICH REPEAT-CONTAINING PROTEIN 46"/>
    <property type="match status" value="1"/>
</dbReference>
<evidence type="ECO:0000256" key="2">
    <source>
        <dbReference type="ARBA" id="ARBA00022614"/>
    </source>
</evidence>
<dbReference type="SMART" id="SM00369">
    <property type="entry name" value="LRR_TYP"/>
    <property type="match status" value="2"/>
</dbReference>
<evidence type="ECO:0000256" key="4">
    <source>
        <dbReference type="ARBA" id="ARBA00023069"/>
    </source>
</evidence>
<feature type="compositionally biased region" description="Basic residues" evidence="6">
    <location>
        <begin position="268"/>
        <end position="278"/>
    </location>
</feature>
<reference evidence="7 8" key="1">
    <citation type="submission" date="2017-12" db="EMBL/GenBank/DDBJ databases">
        <title>Sequencing, de novo assembly and annotation of complete genome of a new Thraustochytrid species, strain FCC1311.</title>
        <authorList>
            <person name="Sedici K."/>
            <person name="Godart F."/>
            <person name="Aiese Cigliano R."/>
            <person name="Sanseverino W."/>
            <person name="Barakat M."/>
            <person name="Ortet P."/>
            <person name="Marechal E."/>
            <person name="Cagnac O."/>
            <person name="Amato A."/>
        </authorList>
    </citation>
    <scope>NUCLEOTIDE SEQUENCE [LARGE SCALE GENOMIC DNA]</scope>
</reference>